<organism evidence="3 4">
    <name type="scientific">Phaeodactylum tricornutum (strain CCAP 1055/1)</name>
    <dbReference type="NCBI Taxonomy" id="556484"/>
    <lineage>
        <taxon>Eukaryota</taxon>
        <taxon>Sar</taxon>
        <taxon>Stramenopiles</taxon>
        <taxon>Ochrophyta</taxon>
        <taxon>Bacillariophyta</taxon>
        <taxon>Bacillariophyceae</taxon>
        <taxon>Bacillariophycidae</taxon>
        <taxon>Naviculales</taxon>
        <taxon>Phaeodactylaceae</taxon>
        <taxon>Phaeodactylum</taxon>
    </lineage>
</organism>
<reference evidence="3 4" key="1">
    <citation type="journal article" date="2008" name="Nature">
        <title>The Phaeodactylum genome reveals the evolutionary history of diatom genomes.</title>
        <authorList>
            <person name="Bowler C."/>
            <person name="Allen A.E."/>
            <person name="Badger J.H."/>
            <person name="Grimwood J."/>
            <person name="Jabbari K."/>
            <person name="Kuo A."/>
            <person name="Maheswari U."/>
            <person name="Martens C."/>
            <person name="Maumus F."/>
            <person name="Otillar R.P."/>
            <person name="Rayko E."/>
            <person name="Salamov A."/>
            <person name="Vandepoele K."/>
            <person name="Beszteri B."/>
            <person name="Gruber A."/>
            <person name="Heijde M."/>
            <person name="Katinka M."/>
            <person name="Mock T."/>
            <person name="Valentin K."/>
            <person name="Verret F."/>
            <person name="Berges J.A."/>
            <person name="Brownlee C."/>
            <person name="Cadoret J.P."/>
            <person name="Chiovitti A."/>
            <person name="Choi C.J."/>
            <person name="Coesel S."/>
            <person name="De Martino A."/>
            <person name="Detter J.C."/>
            <person name="Durkin C."/>
            <person name="Falciatore A."/>
            <person name="Fournet J."/>
            <person name="Haruta M."/>
            <person name="Huysman M.J."/>
            <person name="Jenkins B.D."/>
            <person name="Jiroutova K."/>
            <person name="Jorgensen R.E."/>
            <person name="Joubert Y."/>
            <person name="Kaplan A."/>
            <person name="Kroger N."/>
            <person name="Kroth P.G."/>
            <person name="La Roche J."/>
            <person name="Lindquist E."/>
            <person name="Lommer M."/>
            <person name="Martin-Jezequel V."/>
            <person name="Lopez P.J."/>
            <person name="Lucas S."/>
            <person name="Mangogna M."/>
            <person name="McGinnis K."/>
            <person name="Medlin L.K."/>
            <person name="Montsant A."/>
            <person name="Oudot-Le Secq M.P."/>
            <person name="Napoli C."/>
            <person name="Obornik M."/>
            <person name="Parker M.S."/>
            <person name="Petit J.L."/>
            <person name="Porcel B.M."/>
            <person name="Poulsen N."/>
            <person name="Robison M."/>
            <person name="Rychlewski L."/>
            <person name="Rynearson T.A."/>
            <person name="Schmutz J."/>
            <person name="Shapiro H."/>
            <person name="Siaut M."/>
            <person name="Stanley M."/>
            <person name="Sussman M.R."/>
            <person name="Taylor A.R."/>
            <person name="Vardi A."/>
            <person name="von Dassow P."/>
            <person name="Vyverman W."/>
            <person name="Willis A."/>
            <person name="Wyrwicz L.S."/>
            <person name="Rokhsar D.S."/>
            <person name="Weissenbach J."/>
            <person name="Armbrust E.V."/>
            <person name="Green B.R."/>
            <person name="Van de Peer Y."/>
            <person name="Grigoriev I.V."/>
        </authorList>
    </citation>
    <scope>NUCLEOTIDE SEQUENCE [LARGE SCALE GENOMIC DNA]</scope>
    <source>
        <strain evidence="3 4">CCAP 1055/1</strain>
    </source>
</reference>
<protein>
    <submittedName>
        <fullName evidence="3">Uncharacterized protein</fullName>
    </submittedName>
</protein>
<evidence type="ECO:0000256" key="1">
    <source>
        <dbReference type="ARBA" id="ARBA00022737"/>
    </source>
</evidence>
<dbReference type="InterPro" id="IPR011990">
    <property type="entry name" value="TPR-like_helical_dom_sf"/>
</dbReference>
<feature type="compositionally biased region" description="Basic and acidic residues" evidence="2">
    <location>
        <begin position="428"/>
        <end position="439"/>
    </location>
</feature>
<dbReference type="Pfam" id="PF12854">
    <property type="entry name" value="PPR_1"/>
    <property type="match status" value="1"/>
</dbReference>
<feature type="compositionally biased region" description="Polar residues" evidence="2">
    <location>
        <begin position="211"/>
        <end position="220"/>
    </location>
</feature>
<dbReference type="STRING" id="556484.B7GA06"/>
<evidence type="ECO:0000313" key="4">
    <source>
        <dbReference type="Proteomes" id="UP000000759"/>
    </source>
</evidence>
<feature type="compositionally biased region" description="Polar residues" evidence="2">
    <location>
        <begin position="134"/>
        <end position="165"/>
    </location>
</feature>
<feature type="compositionally biased region" description="Acidic residues" evidence="2">
    <location>
        <begin position="464"/>
        <end position="486"/>
    </location>
</feature>
<feature type="compositionally biased region" description="Polar residues" evidence="2">
    <location>
        <begin position="368"/>
        <end position="410"/>
    </location>
</feature>
<dbReference type="GeneID" id="7195550"/>
<feature type="compositionally biased region" description="Low complexity" evidence="2">
    <location>
        <begin position="182"/>
        <end position="192"/>
    </location>
</feature>
<dbReference type="PANTHER" id="PTHR47942:SF63">
    <property type="entry name" value="PENTATRICOPEPTIDE REPEAT-CONTAINING PROTEIN"/>
    <property type="match status" value="1"/>
</dbReference>
<feature type="region of interest" description="Disordered" evidence="2">
    <location>
        <begin position="211"/>
        <end position="257"/>
    </location>
</feature>
<feature type="region of interest" description="Disordered" evidence="2">
    <location>
        <begin position="275"/>
        <end position="410"/>
    </location>
</feature>
<feature type="compositionally biased region" description="Low complexity" evidence="2">
    <location>
        <begin position="489"/>
        <end position="500"/>
    </location>
</feature>
<dbReference type="KEGG" id="pti:PHATRDRAFT_49258"/>
<dbReference type="PaxDb" id="2850-Phatr49258"/>
<reference evidence="4" key="2">
    <citation type="submission" date="2008-08" db="EMBL/GenBank/DDBJ databases">
        <authorList>
            <consortium name="Diatom Consortium"/>
            <person name="Grigoriev I."/>
            <person name="Grimwood J."/>
            <person name="Kuo A."/>
            <person name="Otillar R.P."/>
            <person name="Salamov A."/>
            <person name="Detter J.C."/>
            <person name="Lindquist E."/>
            <person name="Shapiro H."/>
            <person name="Lucas S."/>
            <person name="Glavina del Rio T."/>
            <person name="Pitluck S."/>
            <person name="Rokhsar D."/>
            <person name="Bowler C."/>
        </authorList>
    </citation>
    <scope>GENOME REANNOTATION</scope>
    <source>
        <strain evidence="4">CCAP 1055/1</strain>
    </source>
</reference>
<feature type="compositionally biased region" description="Low complexity" evidence="2">
    <location>
        <begin position="1151"/>
        <end position="1167"/>
    </location>
</feature>
<feature type="compositionally biased region" description="Polar residues" evidence="2">
    <location>
        <begin position="230"/>
        <end position="243"/>
    </location>
</feature>
<evidence type="ECO:0000256" key="2">
    <source>
        <dbReference type="SAM" id="MobiDB-lite"/>
    </source>
</evidence>
<keyword evidence="1" id="KW-0677">Repeat</keyword>
<name>B7GA06_PHATC</name>
<evidence type="ECO:0000313" key="3">
    <source>
        <dbReference type="EMBL" id="EEC44654.1"/>
    </source>
</evidence>
<feature type="compositionally biased region" description="Polar residues" evidence="2">
    <location>
        <begin position="1"/>
        <end position="17"/>
    </location>
</feature>
<accession>B7GA06</accession>
<feature type="region of interest" description="Disordered" evidence="2">
    <location>
        <begin position="1"/>
        <end position="121"/>
    </location>
</feature>
<feature type="compositionally biased region" description="Basic and acidic residues" evidence="2">
    <location>
        <begin position="19"/>
        <end position="34"/>
    </location>
</feature>
<dbReference type="InParanoid" id="B7GA06"/>
<feature type="region of interest" description="Disordered" evidence="2">
    <location>
        <begin position="1142"/>
        <end position="1167"/>
    </location>
</feature>
<dbReference type="AlphaFoldDB" id="B7GA06"/>
<feature type="region of interest" description="Disordered" evidence="2">
    <location>
        <begin position="134"/>
        <end position="192"/>
    </location>
</feature>
<dbReference type="OrthoDB" id="39895at2759"/>
<dbReference type="RefSeq" id="XP_002183985.1">
    <property type="nucleotide sequence ID" value="XM_002183949.1"/>
</dbReference>
<feature type="compositionally biased region" description="Basic residues" evidence="2">
    <location>
        <begin position="326"/>
        <end position="340"/>
    </location>
</feature>
<feature type="compositionally biased region" description="Polar residues" evidence="2">
    <location>
        <begin position="68"/>
        <end position="77"/>
    </location>
</feature>
<feature type="compositionally biased region" description="Polar residues" evidence="2">
    <location>
        <begin position="280"/>
        <end position="305"/>
    </location>
</feature>
<keyword evidence="4" id="KW-1185">Reference proteome</keyword>
<feature type="region of interest" description="Disordered" evidence="2">
    <location>
        <begin position="428"/>
        <end position="504"/>
    </location>
</feature>
<dbReference type="InterPro" id="IPR051222">
    <property type="entry name" value="PPR/CCM1_RNA-binding"/>
</dbReference>
<dbReference type="Gene3D" id="1.25.40.10">
    <property type="entry name" value="Tetratricopeptide repeat domain"/>
    <property type="match status" value="3"/>
</dbReference>
<dbReference type="Pfam" id="PF13812">
    <property type="entry name" value="PPR_3"/>
    <property type="match status" value="1"/>
</dbReference>
<proteinExistence type="predicted"/>
<gene>
    <name evidence="3" type="ORF">PHATRDRAFT_49258</name>
</gene>
<dbReference type="CDD" id="cd22541">
    <property type="entry name" value="SP5_N"/>
    <property type="match status" value="1"/>
</dbReference>
<dbReference type="eggNOG" id="KOG4197">
    <property type="taxonomic scope" value="Eukaryota"/>
</dbReference>
<sequence>MTNPSIFPSLWSESLPSTEEGRQDESARSPKYVHEVNVSAAGLSLGKQQREEPGQQPVHVSWKADPELSSNQWNMNGSGVFGASHSSWNDLHDSSSQHSRNSSIWADNHSRTSHSSSAAFHSGSFSGLRTQYADSLDPSSNHTQDSSFSNSLAQLSIGPNTSTYAHQDGLNPLIVGPPSPASSPQSQTAASPSFPASDYYYFPASRNDNQTDASVISKGNHSIPDLMNAHSGSSAGQTWSTGGSSIGKKAAPPGFASHHASNELSAVLESEFADSMSPLPRTSQNSDGTSSNPQAAVTASWSNHDNCPKKDPADNGVNTSQESRRPRQRGKQRANKRKGGGRGGSSGVSSTGGPLTPQTSPLREHKSIQQLYSPRSIKDTSMASPSTLRSTQENARASYTSESLQQLSTVSDETAWGTNMTADLDKHSYHSQHTIDRSSQHLSPTRPSHQPPILPTQPPLIDDASFDDDEVDDLHDFAEEGDDDDAWEAKSFSAPSSSSPRTKKKEWLLRMNRKLQEIPIGQLDPSTVPLSAIMNAWAKTKSAQGASMVELWLKRAQQEYDSGNRQVIPTTKMYTMAVDAWARSGEGGAAAQHAEALLQRMHQLYKGGGHDALRPTTGIFNAVINAWARSKEKIAPARAEQILSWMQTLHACDIQPDKYTFNTVIHAYAKAGGTEAAAKAQELLTRMHAKFKEGATQAKPDTITYNVVINCWAKSGGKGASIEAEKLLARMHRLHEMGDPDVKPNVVTYGAVIDSFAKSGERGAAARADSLLANMMQLHQTDPVRHSDLLPNTYVFNTVINCWAKSKEHDAASKAEEMLVAMSRHRNSGGEDVKPTTINFNTVLDAWAKSGGGRAAAERAEEILEWMDRLHKQGNHDVRPDTITFNAVLDAWARSGDRMAPRRAEQILDHMDDLCRSGNKGVKPDTYTYNTLINAWAKSGERGSAARAEHVLSVMEHRHHDGDNDFKPNTRTHTSVIDAWAKSGEKGAARRAEQILNGMIERYEATADPDIKPNVHTANAVCNACAFSKHEEDRGEALEIAFRVFDWLSTRSEMDPDSYTYTILLSVCANLLPRDDPATRYAHARAFFESCRNTGYVNDYVLRKLRQTVSDDEYLGLVDYRTEPSASSMPSSWTRNAKFSTAGRGRKHNWNNKTNYNNNNSNNRRGK</sequence>
<dbReference type="Proteomes" id="UP000000759">
    <property type="component" value="Chromosome 21"/>
</dbReference>
<feature type="compositionally biased region" description="Pro residues" evidence="2">
    <location>
        <begin position="449"/>
        <end position="458"/>
    </location>
</feature>
<dbReference type="InterPro" id="IPR002885">
    <property type="entry name" value="PPR_rpt"/>
</dbReference>
<dbReference type="PANTHER" id="PTHR47942">
    <property type="entry name" value="TETRATRICOPEPTIDE REPEAT (TPR)-LIKE SUPERFAMILY PROTEIN-RELATED"/>
    <property type="match status" value="1"/>
</dbReference>
<dbReference type="EMBL" id="CM000623">
    <property type="protein sequence ID" value="EEC44654.1"/>
    <property type="molecule type" value="Genomic_DNA"/>
</dbReference>